<dbReference type="Proteomes" id="UP000184440">
    <property type="component" value="Unassembled WGS sequence"/>
</dbReference>
<accession>A0A1M7L4T6</accession>
<dbReference type="AlphaFoldDB" id="A0A1M7L4T6"/>
<organism evidence="2 3">
    <name type="scientific">Cryptosporangium aurantiacum</name>
    <dbReference type="NCBI Taxonomy" id="134849"/>
    <lineage>
        <taxon>Bacteria</taxon>
        <taxon>Bacillati</taxon>
        <taxon>Actinomycetota</taxon>
        <taxon>Actinomycetes</taxon>
        <taxon>Cryptosporangiales</taxon>
        <taxon>Cryptosporangiaceae</taxon>
        <taxon>Cryptosporangium</taxon>
    </lineage>
</organism>
<dbReference type="PANTHER" id="PTHR47829">
    <property type="entry name" value="HYDROLASE, PUTATIVE (AFU_ORTHOLOGUE AFUA_1G12880)-RELATED"/>
    <property type="match status" value="1"/>
</dbReference>
<name>A0A1M7L4T6_9ACTN</name>
<dbReference type="InterPro" id="IPR041726">
    <property type="entry name" value="ACAD10_11_N"/>
</dbReference>
<dbReference type="STRING" id="134849.SAMN05443668_1011354"/>
<dbReference type="Gene3D" id="3.90.1200.10">
    <property type="match status" value="1"/>
</dbReference>
<sequence>MAPSSSLPGLDLDAFSAWAADRLPEHGALTGAELITGGLSNLTFRVVFDAGPLILRRPPRGPVLPSAHDMGREYRVVSGLQDSAVPVARAVAFEPDPAALGAPFYLVSYVVGEVYRRPEQTAELAPDDRAAIGASVIEALARIHEVDLAATGLSDFGPPTGYLQRQVRRWGKQWAASKTRELPVMEELLTKLATDLPTDGETTLVHGDYRLDNMLVRGTDVAAVVDWELSTLGDPLADLALTLLYWADDGSVSSAGGVTAHPGFPTADEFAAAYAARTGRNLELLPLYRAFSEFKLAVILEGVHARYLAGGTVGDGYASAGQGVPLLAERALAGLLNR</sequence>
<feature type="domain" description="Aminoglycoside phosphotransferase" evidence="1">
    <location>
        <begin position="33"/>
        <end position="263"/>
    </location>
</feature>
<evidence type="ECO:0000313" key="2">
    <source>
        <dbReference type="EMBL" id="SHM72889.1"/>
    </source>
</evidence>
<gene>
    <name evidence="2" type="ORF">SAMN05443668_1011354</name>
</gene>
<dbReference type="InterPro" id="IPR011009">
    <property type="entry name" value="Kinase-like_dom_sf"/>
</dbReference>
<dbReference type="InterPro" id="IPR002575">
    <property type="entry name" value="Aminoglycoside_PTrfase"/>
</dbReference>
<reference evidence="2 3" key="1">
    <citation type="submission" date="2016-11" db="EMBL/GenBank/DDBJ databases">
        <authorList>
            <person name="Jaros S."/>
            <person name="Januszkiewicz K."/>
            <person name="Wedrychowicz H."/>
        </authorList>
    </citation>
    <scope>NUCLEOTIDE SEQUENCE [LARGE SCALE GENOMIC DNA]</scope>
    <source>
        <strain evidence="2 3">DSM 46144</strain>
    </source>
</reference>
<dbReference type="SUPFAM" id="SSF56112">
    <property type="entry name" value="Protein kinase-like (PK-like)"/>
    <property type="match status" value="1"/>
</dbReference>
<proteinExistence type="predicted"/>
<dbReference type="CDD" id="cd05154">
    <property type="entry name" value="ACAD10_11_N-like"/>
    <property type="match status" value="1"/>
</dbReference>
<dbReference type="Pfam" id="PF01636">
    <property type="entry name" value="APH"/>
    <property type="match status" value="1"/>
</dbReference>
<keyword evidence="2" id="KW-0808">Transferase</keyword>
<evidence type="ECO:0000259" key="1">
    <source>
        <dbReference type="Pfam" id="PF01636"/>
    </source>
</evidence>
<protein>
    <submittedName>
        <fullName evidence="2">Predicted kinase, aminoglycoside phosphotransferase (APT) family</fullName>
    </submittedName>
</protein>
<dbReference type="EMBL" id="FRCS01000001">
    <property type="protein sequence ID" value="SHM72889.1"/>
    <property type="molecule type" value="Genomic_DNA"/>
</dbReference>
<dbReference type="RefSeq" id="WP_073252461.1">
    <property type="nucleotide sequence ID" value="NZ_FRCS01000001.1"/>
</dbReference>
<dbReference type="PANTHER" id="PTHR47829:SF1">
    <property type="entry name" value="HAD FAMILY PHOSPHATASE"/>
    <property type="match status" value="1"/>
</dbReference>
<dbReference type="OrthoDB" id="3806873at2"/>
<dbReference type="Gene3D" id="3.30.200.20">
    <property type="entry name" value="Phosphorylase Kinase, domain 1"/>
    <property type="match status" value="1"/>
</dbReference>
<evidence type="ECO:0000313" key="3">
    <source>
        <dbReference type="Proteomes" id="UP000184440"/>
    </source>
</evidence>
<keyword evidence="3" id="KW-1185">Reference proteome</keyword>
<dbReference type="GO" id="GO:0016301">
    <property type="term" value="F:kinase activity"/>
    <property type="evidence" value="ECO:0007669"/>
    <property type="project" value="UniProtKB-KW"/>
</dbReference>
<dbReference type="InterPro" id="IPR052898">
    <property type="entry name" value="ACAD10-like"/>
</dbReference>
<keyword evidence="2" id="KW-0418">Kinase</keyword>